<gene>
    <name evidence="2" type="ORF">AVEN_270907_1</name>
</gene>
<accession>A0A4Y2I225</accession>
<keyword evidence="3" id="KW-1185">Reference proteome</keyword>
<dbReference type="Proteomes" id="UP000499080">
    <property type="component" value="Unassembled WGS sequence"/>
</dbReference>
<evidence type="ECO:0000313" key="3">
    <source>
        <dbReference type="Proteomes" id="UP000499080"/>
    </source>
</evidence>
<evidence type="ECO:0000256" key="1">
    <source>
        <dbReference type="SAM" id="MobiDB-lite"/>
    </source>
</evidence>
<reference evidence="2 3" key="1">
    <citation type="journal article" date="2019" name="Sci. Rep.">
        <title>Orb-weaving spider Araneus ventricosus genome elucidates the spidroin gene catalogue.</title>
        <authorList>
            <person name="Kono N."/>
            <person name="Nakamura H."/>
            <person name="Ohtoshi R."/>
            <person name="Moran D.A.P."/>
            <person name="Shinohara A."/>
            <person name="Yoshida Y."/>
            <person name="Fujiwara M."/>
            <person name="Mori M."/>
            <person name="Tomita M."/>
            <person name="Arakawa K."/>
        </authorList>
    </citation>
    <scope>NUCLEOTIDE SEQUENCE [LARGE SCALE GENOMIC DNA]</scope>
</reference>
<dbReference type="AlphaFoldDB" id="A0A4Y2I225"/>
<feature type="compositionally biased region" description="Basic and acidic residues" evidence="1">
    <location>
        <begin position="58"/>
        <end position="68"/>
    </location>
</feature>
<name>A0A4Y2I225_ARAVE</name>
<protein>
    <submittedName>
        <fullName evidence="2">Uncharacterized protein</fullName>
    </submittedName>
</protein>
<evidence type="ECO:0000313" key="2">
    <source>
        <dbReference type="EMBL" id="GBM71781.1"/>
    </source>
</evidence>
<feature type="region of interest" description="Disordered" evidence="1">
    <location>
        <begin position="54"/>
        <end position="75"/>
    </location>
</feature>
<dbReference type="EMBL" id="BGPR01105032">
    <property type="protein sequence ID" value="GBM71781.1"/>
    <property type="molecule type" value="Genomic_DNA"/>
</dbReference>
<proteinExistence type="predicted"/>
<organism evidence="2 3">
    <name type="scientific">Araneus ventricosus</name>
    <name type="common">Orbweaver spider</name>
    <name type="synonym">Epeira ventricosa</name>
    <dbReference type="NCBI Taxonomy" id="182803"/>
    <lineage>
        <taxon>Eukaryota</taxon>
        <taxon>Metazoa</taxon>
        <taxon>Ecdysozoa</taxon>
        <taxon>Arthropoda</taxon>
        <taxon>Chelicerata</taxon>
        <taxon>Arachnida</taxon>
        <taxon>Araneae</taxon>
        <taxon>Araneomorphae</taxon>
        <taxon>Entelegynae</taxon>
        <taxon>Araneoidea</taxon>
        <taxon>Araneidae</taxon>
        <taxon>Araneus</taxon>
    </lineage>
</organism>
<comment type="caution">
    <text evidence="2">The sequence shown here is derived from an EMBL/GenBank/DDBJ whole genome shotgun (WGS) entry which is preliminary data.</text>
</comment>
<sequence length="98" mass="10540">MRNTGIETLVIQRDRFLYIGVEEICCQRAEPICLLVIVVIGLHVASLGTFSDAGIDGSRSEKVHDYRQDGQTPRSGTTAAVICAALHKGERGGGVVSR</sequence>